<feature type="domain" description="Right handed beta helix" evidence="2">
    <location>
        <begin position="218"/>
        <end position="360"/>
    </location>
</feature>
<dbReference type="SUPFAM" id="SSF51126">
    <property type="entry name" value="Pectin lyase-like"/>
    <property type="match status" value="1"/>
</dbReference>
<dbReference type="AlphaFoldDB" id="A0A2J8A7T5"/>
<evidence type="ECO:0000313" key="4">
    <source>
        <dbReference type="Proteomes" id="UP000236333"/>
    </source>
</evidence>
<dbReference type="Gene3D" id="2.160.20.10">
    <property type="entry name" value="Single-stranded right-handed beta-helix, Pectin lyase-like"/>
    <property type="match status" value="1"/>
</dbReference>
<dbReference type="PANTHER" id="PTHR22990">
    <property type="entry name" value="F-BOX ONLY PROTEIN"/>
    <property type="match status" value="1"/>
</dbReference>
<accession>A0A2J8A7T5</accession>
<dbReference type="InterPro" id="IPR011050">
    <property type="entry name" value="Pectin_lyase_fold/virulence"/>
</dbReference>
<dbReference type="EMBL" id="PGGS01000123">
    <property type="protein sequence ID" value="PNH08596.1"/>
    <property type="molecule type" value="Genomic_DNA"/>
</dbReference>
<dbReference type="InterPro" id="IPR012334">
    <property type="entry name" value="Pectin_lyas_fold"/>
</dbReference>
<evidence type="ECO:0000256" key="1">
    <source>
        <dbReference type="ARBA" id="ARBA00022737"/>
    </source>
</evidence>
<dbReference type="Pfam" id="PF13229">
    <property type="entry name" value="Beta_helix"/>
    <property type="match status" value="1"/>
</dbReference>
<keyword evidence="4" id="KW-1185">Reference proteome</keyword>
<dbReference type="InterPro" id="IPR051550">
    <property type="entry name" value="SCF-Subunits/Alg-Epimerases"/>
</dbReference>
<comment type="caution">
    <text evidence="3">The sequence shown here is derived from an EMBL/GenBank/DDBJ whole genome shotgun (WGS) entry which is preliminary data.</text>
</comment>
<evidence type="ECO:0000259" key="2">
    <source>
        <dbReference type="Pfam" id="PF13229"/>
    </source>
</evidence>
<organism evidence="3 4">
    <name type="scientific">Tetrabaena socialis</name>
    <dbReference type="NCBI Taxonomy" id="47790"/>
    <lineage>
        <taxon>Eukaryota</taxon>
        <taxon>Viridiplantae</taxon>
        <taxon>Chlorophyta</taxon>
        <taxon>core chlorophytes</taxon>
        <taxon>Chlorophyceae</taxon>
        <taxon>CS clade</taxon>
        <taxon>Chlamydomonadales</taxon>
        <taxon>Tetrabaenaceae</taxon>
        <taxon>Tetrabaena</taxon>
    </lineage>
</organism>
<protein>
    <recommendedName>
        <fullName evidence="2">Right handed beta helix domain-containing protein</fullName>
    </recommendedName>
</protein>
<dbReference type="Proteomes" id="UP000236333">
    <property type="component" value="Unassembled WGS sequence"/>
</dbReference>
<keyword evidence="1" id="KW-0677">Repeat</keyword>
<dbReference type="GO" id="GO:0006511">
    <property type="term" value="P:ubiquitin-dependent protein catabolic process"/>
    <property type="evidence" value="ECO:0007669"/>
    <property type="project" value="TreeGrafter"/>
</dbReference>
<gene>
    <name evidence="3" type="ORF">TSOC_004828</name>
</gene>
<proteinExistence type="predicted"/>
<sequence length="377" mass="40294">MDGQNLVVYGDFGAYTCRWFKDEEFEDFLQSVQESDREHVAELVMQRADRPAMLALIKSSSKKIQWFRYLHHSDSPKIRGNIVAAIGINDQTLKDYSGEIYLENLGDIDLTCKELPTDKSVIVVKEDAGTEGKPVTMKEVRFQLYKETSPRLPDSPTSFLLDVGSHVTLDNCELSDSTWGGAVVRAWGHLKATRTMFRRNKSFGVAVKYAGSTAVLEEDCKLSDNEGNGASVGDGGHLQATRTTFSGNTGNGVCIFSGGTVILKEDCTLSDNEKGARVEVGVGLEATGTTFSRNVKVGVNVSGTGSKAVLMGCKLFENVAGTLVGDGGRLEATGTTFSRNVKVGVCVSGTGSKAVLTGCTSVGGDGREADNGTIVAQ</sequence>
<dbReference type="InterPro" id="IPR039448">
    <property type="entry name" value="Beta_helix"/>
</dbReference>
<name>A0A2J8A7T5_9CHLO</name>
<dbReference type="PANTHER" id="PTHR22990:SF15">
    <property type="entry name" value="F-BOX ONLY PROTEIN 10"/>
    <property type="match status" value="1"/>
</dbReference>
<evidence type="ECO:0000313" key="3">
    <source>
        <dbReference type="EMBL" id="PNH08596.1"/>
    </source>
</evidence>
<dbReference type="OrthoDB" id="531376at2759"/>
<reference evidence="3 4" key="1">
    <citation type="journal article" date="2017" name="Mol. Biol. Evol.">
        <title>The 4-celled Tetrabaena socialis nuclear genome reveals the essential components for genetic control of cell number at the origin of multicellularity in the volvocine lineage.</title>
        <authorList>
            <person name="Featherston J."/>
            <person name="Arakaki Y."/>
            <person name="Hanschen E.R."/>
            <person name="Ferris P.J."/>
            <person name="Michod R.E."/>
            <person name="Olson B.J.S.C."/>
            <person name="Nozaki H."/>
            <person name="Durand P.M."/>
        </authorList>
    </citation>
    <scope>NUCLEOTIDE SEQUENCE [LARGE SCALE GENOMIC DNA]</scope>
    <source>
        <strain evidence="3 4">NIES-571</strain>
    </source>
</reference>